<dbReference type="FunFam" id="2.10.25.10:FF:000335">
    <property type="entry name" value="protocadherin Fat 4 isoform X2"/>
    <property type="match status" value="1"/>
</dbReference>
<dbReference type="InterPro" id="IPR013032">
    <property type="entry name" value="EGF-like_CS"/>
</dbReference>
<dbReference type="FunFam" id="2.60.40.60:FF:000131">
    <property type="entry name" value="FAT atypical cadherin 4"/>
    <property type="match status" value="1"/>
</dbReference>
<reference evidence="24 25" key="1">
    <citation type="submission" date="2020-02" db="EMBL/GenBank/DDBJ databases">
        <title>Esox lucius (northern pike) genome, fEsoLuc1, primary haplotype.</title>
        <authorList>
            <person name="Myers G."/>
            <person name="Karagic N."/>
            <person name="Meyer A."/>
            <person name="Pippel M."/>
            <person name="Reichard M."/>
            <person name="Winkler S."/>
            <person name="Tracey A."/>
            <person name="Sims Y."/>
            <person name="Howe K."/>
            <person name="Rhie A."/>
            <person name="Formenti G."/>
            <person name="Durbin R."/>
            <person name="Fedrigo O."/>
            <person name="Jarvis E.D."/>
        </authorList>
    </citation>
    <scope>NUCLEOTIDE SEQUENCE [LARGE SCALE GENOMIC DNA]</scope>
</reference>
<dbReference type="FunFam" id="2.10.25.10:FF:000168">
    <property type="entry name" value="FAT atypical cadherin 4"/>
    <property type="match status" value="1"/>
</dbReference>
<dbReference type="FunFam" id="2.60.40.60:FF:000143">
    <property type="entry name" value="FAT atypical cadherin 4"/>
    <property type="match status" value="1"/>
</dbReference>
<evidence type="ECO:0000256" key="15">
    <source>
        <dbReference type="ARBA" id="ARBA00076313"/>
    </source>
</evidence>
<dbReference type="CDD" id="cd00110">
    <property type="entry name" value="LamG"/>
    <property type="match status" value="2"/>
</dbReference>
<dbReference type="FunFam" id="2.60.40.60:FF:000039">
    <property type="entry name" value="FAT atypical cadherin 3"/>
    <property type="match status" value="1"/>
</dbReference>
<dbReference type="SMART" id="SM00112">
    <property type="entry name" value="CA"/>
    <property type="match status" value="30"/>
</dbReference>
<feature type="disulfide bond" evidence="18">
    <location>
        <begin position="3524"/>
        <end position="3533"/>
    </location>
</feature>
<dbReference type="FunFam" id="2.60.40.60:FF:000144">
    <property type="entry name" value="FAT atypical cadherin 4"/>
    <property type="match status" value="1"/>
</dbReference>
<feature type="domain" description="Cadherin" evidence="23">
    <location>
        <begin position="771"/>
        <end position="870"/>
    </location>
</feature>
<feature type="domain" description="Cadherin" evidence="23">
    <location>
        <begin position="2167"/>
        <end position="2268"/>
    </location>
</feature>
<dbReference type="PROSITE" id="PS00022">
    <property type="entry name" value="EGF_1"/>
    <property type="match status" value="7"/>
</dbReference>
<feature type="region of interest" description="Disordered" evidence="19">
    <location>
        <begin position="4286"/>
        <end position="4314"/>
    </location>
</feature>
<feature type="region of interest" description="Disordered" evidence="19">
    <location>
        <begin position="4128"/>
        <end position="4181"/>
    </location>
</feature>
<dbReference type="Gene3D" id="2.60.40.60">
    <property type="entry name" value="Cadherins"/>
    <property type="match status" value="30"/>
</dbReference>
<dbReference type="FunFam" id="2.60.40.60:FF:000020">
    <property type="entry name" value="Dachsous cadherin-related 1b"/>
    <property type="match status" value="5"/>
</dbReference>
<dbReference type="GO" id="GO:0022603">
    <property type="term" value="P:regulation of anatomical structure morphogenesis"/>
    <property type="evidence" value="ECO:0007669"/>
    <property type="project" value="UniProtKB-ARBA"/>
</dbReference>
<dbReference type="FunFam" id="2.60.40.60:FF:000035">
    <property type="entry name" value="Protocadherin Fat 3"/>
    <property type="match status" value="1"/>
</dbReference>
<feature type="domain" description="Cadherin" evidence="23">
    <location>
        <begin position="2688"/>
        <end position="2792"/>
    </location>
</feature>
<evidence type="ECO:0000256" key="2">
    <source>
        <dbReference type="ARBA" id="ARBA00004221"/>
    </source>
</evidence>
<dbReference type="PROSITE" id="PS01187">
    <property type="entry name" value="EGF_CA"/>
    <property type="match status" value="1"/>
</dbReference>
<dbReference type="GO" id="GO:0003007">
    <property type="term" value="P:heart morphogenesis"/>
    <property type="evidence" value="ECO:0007669"/>
    <property type="project" value="UniProtKB-ARBA"/>
</dbReference>
<feature type="domain" description="Laminin G" evidence="21">
    <location>
        <begin position="3573"/>
        <end position="3757"/>
    </location>
</feature>
<evidence type="ECO:0000256" key="1">
    <source>
        <dbReference type="ARBA" id="ARBA00004167"/>
    </source>
</evidence>
<evidence type="ECO:0000256" key="18">
    <source>
        <dbReference type="PROSITE-ProRule" id="PRU00076"/>
    </source>
</evidence>
<comment type="caution">
    <text evidence="18">Lacks conserved residue(s) required for the propagation of feature annotation.</text>
</comment>
<evidence type="ECO:0000256" key="9">
    <source>
        <dbReference type="ARBA" id="ARBA00022989"/>
    </source>
</evidence>
<dbReference type="SMART" id="SM00181">
    <property type="entry name" value="EGF"/>
    <property type="match status" value="6"/>
</dbReference>
<dbReference type="InterPro" id="IPR018097">
    <property type="entry name" value="EGF_Ca-bd_CS"/>
</dbReference>
<feature type="domain" description="EGF-like" evidence="22">
    <location>
        <begin position="4020"/>
        <end position="4057"/>
    </location>
</feature>
<dbReference type="Pfam" id="PF25374">
    <property type="entry name" value="Cadherin_FAT4_N"/>
    <property type="match status" value="1"/>
</dbReference>
<dbReference type="PROSITE" id="PS01186">
    <property type="entry name" value="EGF_2"/>
    <property type="match status" value="4"/>
</dbReference>
<dbReference type="InterPro" id="IPR000742">
    <property type="entry name" value="EGF"/>
</dbReference>
<evidence type="ECO:0000256" key="13">
    <source>
        <dbReference type="ARBA" id="ARBA00062851"/>
    </source>
</evidence>
<feature type="domain" description="Cadherin" evidence="23">
    <location>
        <begin position="2897"/>
        <end position="3002"/>
    </location>
</feature>
<dbReference type="SUPFAM" id="SSF49313">
    <property type="entry name" value="Cadherin-like"/>
    <property type="match status" value="30"/>
</dbReference>
<dbReference type="FunFam" id="2.10.25.10:FF:000293">
    <property type="entry name" value="FAT atypical cadherin 4"/>
    <property type="match status" value="1"/>
</dbReference>
<feature type="domain" description="Cadherin" evidence="23">
    <location>
        <begin position="1521"/>
        <end position="1606"/>
    </location>
</feature>
<dbReference type="SUPFAM" id="SSF57196">
    <property type="entry name" value="EGF/Laminin"/>
    <property type="match status" value="1"/>
</dbReference>
<dbReference type="InterPro" id="IPR001791">
    <property type="entry name" value="Laminin_G"/>
</dbReference>
<evidence type="ECO:0000256" key="4">
    <source>
        <dbReference type="ARBA" id="ARBA00022692"/>
    </source>
</evidence>
<evidence type="ECO:0000256" key="7">
    <source>
        <dbReference type="ARBA" id="ARBA00022837"/>
    </source>
</evidence>
<reference evidence="24" key="2">
    <citation type="submission" date="2025-08" db="UniProtKB">
        <authorList>
            <consortium name="Ensembl"/>
        </authorList>
    </citation>
    <scope>IDENTIFICATION</scope>
</reference>
<keyword evidence="7 17" id="KW-0106">Calcium</keyword>
<feature type="domain" description="Cadherin" evidence="23">
    <location>
        <begin position="871"/>
        <end position="973"/>
    </location>
</feature>
<keyword evidence="11 18" id="KW-1015">Disulfide bond</keyword>
<dbReference type="CDD" id="cd00054">
    <property type="entry name" value="EGF_CA"/>
    <property type="match status" value="5"/>
</dbReference>
<feature type="domain" description="Cadherin" evidence="23">
    <location>
        <begin position="2372"/>
        <end position="2471"/>
    </location>
</feature>
<keyword evidence="10" id="KW-0472">Membrane</keyword>
<feature type="domain" description="Cadherin" evidence="23">
    <location>
        <begin position="559"/>
        <end position="666"/>
    </location>
</feature>
<feature type="domain" description="Cadherin" evidence="23">
    <location>
        <begin position="667"/>
        <end position="770"/>
    </location>
</feature>
<evidence type="ECO:0000256" key="12">
    <source>
        <dbReference type="ARBA" id="ARBA00023180"/>
    </source>
</evidence>
<feature type="domain" description="Cadherin" evidence="23">
    <location>
        <begin position="974"/>
        <end position="1077"/>
    </location>
</feature>
<dbReference type="FunFam" id="2.10.25.10:FF:000066">
    <property type="entry name" value="FAT atypical cadherin 4"/>
    <property type="match status" value="1"/>
</dbReference>
<evidence type="ECO:0000259" key="21">
    <source>
        <dbReference type="PROSITE" id="PS50025"/>
    </source>
</evidence>
<evidence type="ECO:0000259" key="23">
    <source>
        <dbReference type="PROSITE" id="PS50268"/>
    </source>
</evidence>
<keyword evidence="9" id="KW-1133">Transmembrane helix</keyword>
<dbReference type="FunFam" id="2.10.25.10:FF:000151">
    <property type="entry name" value="FAT atypical cadherin 4"/>
    <property type="match status" value="1"/>
</dbReference>
<dbReference type="PROSITE" id="PS00232">
    <property type="entry name" value="CADHERIN_1"/>
    <property type="match status" value="13"/>
</dbReference>
<dbReference type="FunFam" id="2.60.40.60:FF:000037">
    <property type="entry name" value="FAT atypical cadherin 1"/>
    <property type="match status" value="1"/>
</dbReference>
<dbReference type="FunFam" id="2.60.40.60:FF:000134">
    <property type="entry name" value="protocadherin Fat 4"/>
    <property type="match status" value="1"/>
</dbReference>
<evidence type="ECO:0000256" key="5">
    <source>
        <dbReference type="ARBA" id="ARBA00022729"/>
    </source>
</evidence>
<dbReference type="Gene3D" id="2.10.25.10">
    <property type="entry name" value="Laminin"/>
    <property type="match status" value="6"/>
</dbReference>
<feature type="domain" description="Cadherin" evidence="23">
    <location>
        <begin position="1188"/>
        <end position="1292"/>
    </location>
</feature>
<feature type="region of interest" description="Disordered" evidence="19">
    <location>
        <begin position="4355"/>
        <end position="4375"/>
    </location>
</feature>
<feature type="domain" description="EGF-like" evidence="22">
    <location>
        <begin position="3460"/>
        <end position="3496"/>
    </location>
</feature>
<evidence type="ECO:0000259" key="22">
    <source>
        <dbReference type="PROSITE" id="PS50026"/>
    </source>
</evidence>
<dbReference type="FunFam" id="2.60.40.60:FF:000029">
    <property type="entry name" value="Cadherin EGF LAG seven-pass G-type receptor 3"/>
    <property type="match status" value="1"/>
</dbReference>
<dbReference type="FunFam" id="2.60.40.60:FF:000116">
    <property type="entry name" value="Dachsous cadherin-related 2"/>
    <property type="match status" value="1"/>
</dbReference>
<protein>
    <recommendedName>
        <fullName evidence="14">Protocadherin Fat 4</fullName>
    </recommendedName>
    <alternativeName>
        <fullName evidence="16">FAT tumor suppressor homolog 4</fullName>
    </alternativeName>
    <alternativeName>
        <fullName evidence="15">Fat-like cadherin protein FAT-J</fullName>
    </alternativeName>
</protein>
<feature type="domain" description="Laminin G" evidence="21">
    <location>
        <begin position="3816"/>
        <end position="3992"/>
    </location>
</feature>
<dbReference type="FunFam" id="2.60.40.60:FF:000081">
    <property type="entry name" value="protocadherin Fat 4"/>
    <property type="match status" value="1"/>
</dbReference>
<feature type="disulfide bond" evidence="18">
    <location>
        <begin position="3486"/>
        <end position="3495"/>
    </location>
</feature>
<dbReference type="SMART" id="SM00179">
    <property type="entry name" value="EGF_CA"/>
    <property type="match status" value="5"/>
</dbReference>
<dbReference type="FunFam" id="2.60.40.60:FF:000154">
    <property type="entry name" value="FAT atypical cadherin 4"/>
    <property type="match status" value="1"/>
</dbReference>
<comment type="subunit">
    <text evidence="13">Heterophilic interaction with DCHS1; this interaction affects their respective protein levels. Interacts (via cytoplasmic domain) with MPDZ. Forms a complex with PALS1 and MPDZ.</text>
</comment>
<dbReference type="FunFam" id="2.60.40.60:FF:000106">
    <property type="entry name" value="FAT atypical cadherin 4"/>
    <property type="match status" value="1"/>
</dbReference>
<dbReference type="GO" id="GO:0045296">
    <property type="term" value="F:cadherin binding"/>
    <property type="evidence" value="ECO:0007669"/>
    <property type="project" value="TreeGrafter"/>
</dbReference>
<feature type="region of interest" description="Disordered" evidence="19">
    <location>
        <begin position="4398"/>
        <end position="4508"/>
    </location>
</feature>
<feature type="disulfide bond" evidence="18">
    <location>
        <begin position="3448"/>
        <end position="3457"/>
    </location>
</feature>
<dbReference type="GO" id="GO:0007156">
    <property type="term" value="P:homophilic cell adhesion via plasma membrane adhesion molecules"/>
    <property type="evidence" value="ECO:0007669"/>
    <property type="project" value="InterPro"/>
</dbReference>
<keyword evidence="4" id="KW-0812">Transmembrane</keyword>
<dbReference type="SUPFAM" id="SSF49899">
    <property type="entry name" value="Concanavalin A-like lectins/glucanases"/>
    <property type="match status" value="2"/>
</dbReference>
<feature type="domain" description="Cadherin" evidence="23">
    <location>
        <begin position="236"/>
        <end position="337"/>
    </location>
</feature>
<dbReference type="PANTHER" id="PTHR24027:SF438">
    <property type="entry name" value="CADHERIN 23"/>
    <property type="match status" value="1"/>
</dbReference>
<dbReference type="FunFam" id="2.60.120.200:FF:000030">
    <property type="entry name" value="FAT atypical cadherin 4"/>
    <property type="match status" value="1"/>
</dbReference>
<dbReference type="Pfam" id="PF12661">
    <property type="entry name" value="hEGF"/>
    <property type="match status" value="1"/>
</dbReference>
<evidence type="ECO:0000313" key="25">
    <source>
        <dbReference type="Proteomes" id="UP000265140"/>
    </source>
</evidence>
<feature type="domain" description="EGF-like" evidence="22">
    <location>
        <begin position="3760"/>
        <end position="3796"/>
    </location>
</feature>
<dbReference type="PROSITE" id="PS00010">
    <property type="entry name" value="ASX_HYDROXYL"/>
    <property type="match status" value="3"/>
</dbReference>
<dbReference type="GO" id="GO:0005509">
    <property type="term" value="F:calcium ion binding"/>
    <property type="evidence" value="ECO:0007669"/>
    <property type="project" value="UniProtKB-UniRule"/>
</dbReference>
<accession>A0AAY5JY81</accession>
<dbReference type="Gene3D" id="2.60.120.200">
    <property type="match status" value="2"/>
</dbReference>
<evidence type="ECO:0000256" key="6">
    <source>
        <dbReference type="ARBA" id="ARBA00022737"/>
    </source>
</evidence>
<feature type="domain" description="Cadherin" evidence="23">
    <location>
        <begin position="3107"/>
        <end position="3214"/>
    </location>
</feature>
<dbReference type="FunFam" id="2.60.40.60:FF:000010">
    <property type="entry name" value="Cadherin EGF LAG seven-pass G-type receptor 3"/>
    <property type="match status" value="3"/>
</dbReference>
<keyword evidence="3 18" id="KW-0245">EGF-like domain</keyword>
<feature type="domain" description="Cadherin" evidence="23">
    <location>
        <begin position="3003"/>
        <end position="3108"/>
    </location>
</feature>
<dbReference type="FunFam" id="2.10.25.10:FF:000344">
    <property type="entry name" value="FAT atypical cadherin 4"/>
    <property type="match status" value="1"/>
</dbReference>
<feature type="domain" description="Cadherin" evidence="23">
    <location>
        <begin position="1936"/>
        <end position="2040"/>
    </location>
</feature>
<feature type="compositionally biased region" description="Polar residues" evidence="19">
    <location>
        <begin position="4286"/>
        <end position="4299"/>
    </location>
</feature>
<feature type="signal peptide" evidence="20">
    <location>
        <begin position="1"/>
        <end position="27"/>
    </location>
</feature>
<keyword evidence="12" id="KW-0325">Glycoprotein</keyword>
<evidence type="ECO:0000256" key="19">
    <source>
        <dbReference type="SAM" id="MobiDB-lite"/>
    </source>
</evidence>
<evidence type="ECO:0000256" key="11">
    <source>
        <dbReference type="ARBA" id="ARBA00023157"/>
    </source>
</evidence>
<feature type="domain" description="Cadherin" evidence="23">
    <location>
        <begin position="2269"/>
        <end position="2372"/>
    </location>
</feature>
<dbReference type="InterPro" id="IPR009030">
    <property type="entry name" value="Growth_fac_rcpt_cys_sf"/>
</dbReference>
<keyword evidence="25" id="KW-1185">Reference proteome</keyword>
<dbReference type="CDD" id="cd11304">
    <property type="entry name" value="Cadherin_repeat"/>
    <property type="match status" value="30"/>
</dbReference>
<feature type="domain" description="Cadherin" evidence="23">
    <location>
        <begin position="1405"/>
        <end position="1506"/>
    </location>
</feature>
<proteinExistence type="predicted"/>
<feature type="disulfide bond" evidence="18">
    <location>
        <begin position="3786"/>
        <end position="3795"/>
    </location>
</feature>
<feature type="domain" description="Cadherin" evidence="23">
    <location>
        <begin position="1832"/>
        <end position="1935"/>
    </location>
</feature>
<dbReference type="PROSITE" id="PS50025">
    <property type="entry name" value="LAM_G_DOMAIN"/>
    <property type="match status" value="2"/>
</dbReference>
<feature type="domain" description="Cadherin" evidence="23">
    <location>
        <begin position="121"/>
        <end position="235"/>
    </location>
</feature>
<dbReference type="PANTHER" id="PTHR24027">
    <property type="entry name" value="CADHERIN-23"/>
    <property type="match status" value="1"/>
</dbReference>
<evidence type="ECO:0000256" key="17">
    <source>
        <dbReference type="PROSITE-ProRule" id="PRU00043"/>
    </source>
</evidence>
<dbReference type="InterPro" id="IPR015919">
    <property type="entry name" value="Cadherin-like_sf"/>
</dbReference>
<comment type="subcellular location">
    <subcellularLocation>
        <location evidence="2">Apical cell membrane</location>
    </subcellularLocation>
    <subcellularLocation>
        <location evidence="1">Membrane</location>
        <topology evidence="1">Single-pass membrane protein</topology>
    </subcellularLocation>
</comment>
<dbReference type="GO" id="GO:0008013">
    <property type="term" value="F:beta-catenin binding"/>
    <property type="evidence" value="ECO:0007669"/>
    <property type="project" value="TreeGrafter"/>
</dbReference>
<reference evidence="24" key="3">
    <citation type="submission" date="2025-09" db="UniProtKB">
        <authorList>
            <consortium name="Ensembl"/>
        </authorList>
    </citation>
    <scope>IDENTIFICATION</scope>
</reference>
<evidence type="ECO:0000256" key="10">
    <source>
        <dbReference type="ARBA" id="ARBA00023136"/>
    </source>
</evidence>
<dbReference type="GO" id="GO:0051239">
    <property type="term" value="P:regulation of multicellular organismal process"/>
    <property type="evidence" value="ECO:0007669"/>
    <property type="project" value="UniProtKB-ARBA"/>
</dbReference>
<dbReference type="FunFam" id="2.60.40.60:FF:000092">
    <property type="entry name" value="Protocadherin 8"/>
    <property type="match status" value="1"/>
</dbReference>
<feature type="disulfide bond" evidence="18">
    <location>
        <begin position="3562"/>
        <end position="3571"/>
    </location>
</feature>
<sequence>MALTGSGLGRFHLILLMLWTLSQYSSSSQVRQEFQVLEEQPIGTYVGTIETKPSFTYRFSENHKLFAINGTTGVIYTSSVIDREILQSNVINVVVLSSQPTYPTEVRIIVLDINDNSPVFPDASMVISFKEDASNGRQVILDTATDSDIGSNGVDHTTYRIVNGNEQRKFRLDITVNPSGEGAFLHLVSAGGLDREVTPFYQLLIEVEDKGDPKKFGYLQVNVTIQDVNDHPPIFDHDQHQASVFEDAAVGSSVLQITASDQDEGVNAEISYFLDEGTPFQIDPKAGTIIIKESLDYESKKEYSLTIHAVDNGVPSLSGRSEATIKLLDVNDNDPVVKFRYFPTTSKFASVDENAQIGTVVALLTVSDSDSPTANGNISVSILGGNEQKHFEVHTSPVPNLSLIKVASVLDRERISSYNLTVSVSDNGKPTARSSFASLVIFVNDINDHPPIFQEALYRVDISEDIPKGSYIKGVSATDGDSGQNANLRYSLVSGNGLGWFAISENSGLVTSASLLDREVASEIVLNISAKDQGLQPKISYTKLIVNITDVNDQVPTFTQSTYHVSLVEHCPAGSELLVLSASDDDLGANGTIRFSFDPETPSSEQALFRLDVATGRLSTATELDREDRWDYLLYIQATDSGCPPLHSICKVNVTLRDINDNRPVFYPVQYFANVQENEPSGSLVTTVLASDPDLGRNGSVKYTITAGDTSKFHMNSNSGKITTLVPLDREEKTAYQLQVTATDGGGLRSDTQATVTVNVIDTQDNPPVFSQSLYSFVMFENVAVGTVIGAVSATTVDLNTNITYLITSGDHRGLFTVSGATGQIRASGQIDREEQSFYQLKVIARGGEVTGETLVNITVKDLNDNAPRFIHAVEHVSAVENWSTGHVIFQAKAADPDEGSNGMVVYSLRQNPKGLFHVHEKHGLITLTGPLEVSTNSYQVEVLASDMGVPRLTSSLTLTISVYDVNDNSPVFDQLSYEVIILESEPVNSRFFKVEATDKDSGLNGEIMYSIVAGNTGDVFGIFPDGQLYIKTELDREVQDRYNLVLVARDRAVEPLSASVNVSVILDDVNDNRPLFNSTNYVFQFEEEQKRGSLVGRVFAEDKDFGPNSEVRYTFETPQPNFELNTITGELTSTLQLDRESLMRQRGAAVFGFTVVSSDQGLPKPLRDQAKVQVYIQDINDNPPKFTKDIYQASISESAQNMTQLLRVSASDVDENRNGLVRYHIKDGNEESQFTIDGSSGQITLVGKLDYEATSSYSLKIIAVDSGAMPLSSSCMLSISILDENDNSPSFHKSTISVDVLENMRIGELVASVTATDSDSGPNADITYSITATNNHGTFSISPNTGSIFLVKRLDFETQPFYKLNITAKDSGRPPRSSTIPVVIHVRDFNDNPPVFTPGDIFRSIPENMPVSASVMTITAHDTDADINGQLEYSIVQQTPRGGHFSIDSSTGLIYTNKEIDREFSNLFELTVKATDQAVPVEFRRFALKNVTIWVTDLNDNVPTFVSQNALVAESTIVIGSILTTVVAFDPDEGSNGEVEYELVKGDSDTFIMDRYSGDIRLASQLVPSRLIYSLTVSATDHGSERKTSRTELTIILQGADGPVFSQPKYITILKEGQPPGTNVISLDASSPRGSATKVEFFIVSVRSGGKAVGRLFTIGRHTGVIQTAAELDREQGSDLYLVDVYAIEADASQPRTQRAEVSDPCFSLLLLAGAGFFALWLMASRQHKLNPNCNQVTNHFKVTDSIYLPCLPGHNAQLLYDIASGDPQGQFGITKAGVLQSRKALDRESRSFYNLVVTVHDLALAPMIRYTSSAQVSVILLDVNDCPPTFTSQKMAYVQENTPVDTVVFTAKAVDADSGPNSYVEYSLKGAFGNKFSIGTVDGDVRLVGELDREEMSNYTLTVVATDKGEPPLSSAMNVTMLVLDVNDNTPSFSQNIYDIEIDENTLTGTDIIQVFASDADEGTNGQIRFSIAGGNINSNFRIDSVTGVISVAKQLDREARSSYSLVVQAADRGSSPRADRAMVNVVLLDVNDCPPLFELSPYSVSVQENVGSLPRNILQVSEVFYFSHLNKAFIYCVRNLVFAVTVTDEDEGPNAQLHYSLTGRNSDKFKIDPVRGAITANERLTGSSEVTLTVRVKDGGTNPRTDSTTVTVRFVTGGDFPVIKLKDTTFTFPESQPANTIITTVAGSSTRGGALTYYIASGNLDDAFHIDQLTGELSVKHSLDFETIQKYVLWIEARDQGFPPYSSYEKVEITVLDVNDNHPVFDREPFHAEILENLPPQRVLMVSAVDQDSGPNGQLEYAIVDGNKENSFSVNRATGEIRTTRPLDREKVAQYALQVKATDRGNPPKSTTVKVLINVLDVNDNAPRFSKIFSAAVPENAPVGYTVTRVMTTDEDAGSNAISKYSIADTSLPFTINPSTGDITISRPLNREDTDHYIAKVSAHDSGWTVSTDVTIFVTDVNDNAPRFSRPSYYLDYPELTEVGSLVTQVSATDPDEGFNGKIFYFIRSQSEYFRINSSSGHIFIKQRLKYQNSTGGNVNMNRHSFIVTASDRATKPLMSETTVIINIVDSNDNPPTFESPQYFTPVTKSVKVGTKLIRVIAYDKKDFGLNSEVEYIISGGNSSGKFKLEMQSGWVVVASSLTSDINKVFLMDVTARDKGNPPLTAKTTVKVAVTEENHHTPEFSQSQVTATIPESLAVGTAIRTLSARDKDKDMNGLITYNITSGNEKGLFAVNSKTGVLSLANHLDFEEKQRHELRVTATDGGWIAKTSYVTVTVHVTDVNDNPPIFDPDEYFPVVQENVPSGTTVVKMNATDRDSGPNAVMAYVIQSSDSDLFVIDPNTGVITTQGFLDYEAKQVYHLTVKSFNVPDEERCSFANVNIQLKGANEYVPRFVSKQYYFEVSEAAPRGTVVGEVFASDRDQGDDGVVYYLIFGKSRRKGFGINKKTGQIYVTGPLDREKEEKISLKVLAKNAGSIRGADIDEVFVNVTILDANDPPVFSQELYDVQISEGLAPGGLVTFVSAQDSDSVPSWSRFSYSISSNLEKNVFTINPQTGQVSVAEELDRETIPVYNLTLLAVDSGSPSATGSATLIVSLEDINDNGPTLTTLYAEVMENQKAGTDVATLSSTDPDLSPNQGPFAYRLLSVGSASSYFSLSPTGVLTTSREIDREQIGDFYLSVVIKDSGIPQMSSTGIVHIKVNDQNDNPSEPRSVEIFVHYFGNMFPGGSLGVVKPQDPDIQDSFHCSLTPPSSSLFTIPTGTCDLNSKARATDGTFELAVRSSDGVHGAVSSNVRVFFMGFTNATVDNSILIRLRVQGVTDFLANHYLSFVRIANSQLAGLGTGVLLYGAFELNNQTFLMVAIKRSHGQYVNPSGVATFFQSIKEVLHRQSGVEVDSVDHDPCTRNPCQNGGSCKKHLSVGPSMKTEESVPVILVSNRPLQPYACSCRPGYAGALCETDINECLPSPCHNGGTCQNLVGGFSCTCPEGFTGMACERDVNECLSNPCKNGALCQNYPGGFNCLCKSGFAGKTCDAIINHCECSPCFNGGSCQNRVDGYQCQCPFGVFGKHCELNSYGFEELSYMEFPSLDPNNNYIYIKFATLKSNALLMYNHDNQTGDKAEFLALEIYEGRMRFSFNLGSGTYKLLTMIKVSDGQFHTVIARRAGMAASLTVDLCGDDQEPGYCAVSSVAVHTDWILDVGPNRLSVGGVRSIEPVLHRRGQIATHDFVGCIMEFAVNGRPLEPSQALASQGILDRCPRLEGACTANPCRHGGTCIDYWSWQQCRCMEGFTGKYCEKYITADTALSLDGTGRLDYVMRQSPKRDALLRQSLVGLTTALSGPSSLEVKFRTRSKSGTLVHVQESSDYTTIKLKNGNIHYISDAGLGGKVERTLGESDLSDGQWHVLQISRNGSTTSLHVDGALVKLTQRPTQDFGGLSVLTISLGGVPSQQKIALGFDGCLAYVKYNGENLPFSGDHSTVTIIKTSPAVKIGCRGPNLCESNPCWDGLMCVNQWYTYQCVPPGECSSNPCQNRGSCIPGPRSGYTCVCSEFYTGKTCETLVACLGVQCPQGTLCKTANNGGFICSPSTADKELTLPIWAVPAIVGSCATALALVVLSLILCNHCKGRKNTKVPKEEKKPKEKKKKKKGSENVAFDDPDNIPPYGDDMTVRKQPEGNPKPDIIERENPYLIYDETDIPHNNDAIPSAPCAPCQMPEADIEHYDIDNASSIAPSDADIIQHYKQFRSHTPKFSIQRHSPLGFARQSPLPLGATSYTYQPQYSQALRSTPLSHSACPTPNPLSRHSPAPFTKPSSFYRNTPTRELNLARREGSPMDLHHNEMGQPGAMFNYATRLGRRSKSPQTMAGHGHGSRPGSRLKQPVEQIPLETGPPVGLSIEEVERLNTPRPRNPSICSADHGRSSSEEDCRRPLSRVRNPADGVPAPESSSESDSHDSFTCSEMEYDREKPVAYSSRVPKLSQVNESDADDEDYGGRLKQRRYSSRRAEGGPAAQVQMTDHYTLPHKLGQQAGGFNWDNLLNWGPGFTHYVDVFKDLALLPENAAAKDMNIEMNSGDGSVTILNEGEAEQYV</sequence>
<dbReference type="InterPro" id="IPR020894">
    <property type="entry name" value="Cadherin_CS"/>
</dbReference>
<dbReference type="InterPro" id="IPR000152">
    <property type="entry name" value="EGF-type_Asp/Asn_hydroxyl_site"/>
</dbReference>
<dbReference type="InterPro" id="IPR001881">
    <property type="entry name" value="EGF-like_Ca-bd_dom"/>
</dbReference>
<dbReference type="FunFam" id="2.60.120.200:FF:000340">
    <property type="entry name" value="Si:dkey-1m11.6"/>
    <property type="match status" value="1"/>
</dbReference>
<dbReference type="PROSITE" id="PS50026">
    <property type="entry name" value="EGF_3"/>
    <property type="match status" value="6"/>
</dbReference>
<feature type="domain" description="EGF-like" evidence="22">
    <location>
        <begin position="3400"/>
        <end position="3458"/>
    </location>
</feature>
<dbReference type="FunFam" id="2.60.40.60:FF:000024">
    <property type="entry name" value="FAT atypical cadherin 3"/>
    <property type="match status" value="3"/>
</dbReference>
<dbReference type="Pfam" id="PF02210">
    <property type="entry name" value="Laminin_G_2"/>
    <property type="match status" value="2"/>
</dbReference>
<evidence type="ECO:0000256" key="20">
    <source>
        <dbReference type="SAM" id="SignalP"/>
    </source>
</evidence>
<dbReference type="InterPro" id="IPR002126">
    <property type="entry name" value="Cadherin-like_dom"/>
</dbReference>
<dbReference type="GO" id="GO:0016477">
    <property type="term" value="P:cell migration"/>
    <property type="evidence" value="ECO:0007669"/>
    <property type="project" value="TreeGrafter"/>
</dbReference>
<dbReference type="InterPro" id="IPR013320">
    <property type="entry name" value="ConA-like_dom_sf"/>
</dbReference>
<feature type="domain" description="Cadherin" evidence="23">
    <location>
        <begin position="1293"/>
        <end position="1397"/>
    </location>
</feature>
<dbReference type="Proteomes" id="UP000265140">
    <property type="component" value="Chromosome 4"/>
</dbReference>
<dbReference type="PROSITE" id="PS50268">
    <property type="entry name" value="CADHERIN_2"/>
    <property type="match status" value="30"/>
</dbReference>
<dbReference type="FunFam" id="2.60.40.60:FF:000080">
    <property type="entry name" value="FAT atypical cadherin 1"/>
    <property type="match status" value="1"/>
</dbReference>
<feature type="disulfide bond" evidence="18">
    <location>
        <begin position="4047"/>
        <end position="4056"/>
    </location>
</feature>
<feature type="domain" description="Cadherin" evidence="23">
    <location>
        <begin position="2582"/>
        <end position="2687"/>
    </location>
</feature>
<evidence type="ECO:0000256" key="3">
    <source>
        <dbReference type="ARBA" id="ARBA00022536"/>
    </source>
</evidence>
<dbReference type="FunFam" id="2.60.40.60:FF:000013">
    <property type="entry name" value="Cadherin EGF LAG seven-pass G-type receptor"/>
    <property type="match status" value="1"/>
</dbReference>
<feature type="domain" description="Cadherin" evidence="23">
    <location>
        <begin position="28"/>
        <end position="120"/>
    </location>
</feature>
<feature type="domain" description="Cadherin" evidence="23">
    <location>
        <begin position="1607"/>
        <end position="1703"/>
    </location>
</feature>
<feature type="domain" description="Cadherin" evidence="23">
    <location>
        <begin position="2793"/>
        <end position="2896"/>
    </location>
</feature>
<dbReference type="SMART" id="SM00282">
    <property type="entry name" value="LamG"/>
    <property type="match status" value="2"/>
</dbReference>
<dbReference type="SUPFAM" id="SSF57184">
    <property type="entry name" value="Growth factor receptor domain"/>
    <property type="match status" value="1"/>
</dbReference>
<feature type="domain" description="Cadherin" evidence="23">
    <location>
        <begin position="1746"/>
        <end position="1832"/>
    </location>
</feature>
<dbReference type="GO" id="GO:0016324">
    <property type="term" value="C:apical plasma membrane"/>
    <property type="evidence" value="ECO:0007669"/>
    <property type="project" value="UniProtKB-SubCell"/>
</dbReference>
<dbReference type="FunFam" id="2.60.40.60:FF:000110">
    <property type="entry name" value="FAT atypical cadherin 4"/>
    <property type="match status" value="1"/>
</dbReference>
<feature type="domain" description="Cadherin" evidence="23">
    <location>
        <begin position="454"/>
        <end position="558"/>
    </location>
</feature>
<evidence type="ECO:0000256" key="14">
    <source>
        <dbReference type="ARBA" id="ARBA00070347"/>
    </source>
</evidence>
<dbReference type="GO" id="GO:0048638">
    <property type="term" value="P:regulation of developmental growth"/>
    <property type="evidence" value="ECO:0007669"/>
    <property type="project" value="UniProtKB-ARBA"/>
</dbReference>
<gene>
    <name evidence="24" type="primary">FAT4</name>
</gene>
<feature type="chain" id="PRO_5044222271" description="Protocadherin Fat 4" evidence="20">
    <location>
        <begin position="28"/>
        <end position="4585"/>
    </location>
</feature>
<feature type="domain" description="Cadherin" evidence="23">
    <location>
        <begin position="1078"/>
        <end position="1187"/>
    </location>
</feature>
<dbReference type="GO" id="GO:0016339">
    <property type="term" value="P:calcium-dependent cell-cell adhesion via plasma membrane cell adhesion molecules"/>
    <property type="evidence" value="ECO:0007669"/>
    <property type="project" value="UniProtKB-ARBA"/>
</dbReference>
<keyword evidence="5 20" id="KW-0732">Signal</keyword>
<keyword evidence="8" id="KW-0130">Cell adhesion</keyword>
<feature type="domain" description="EGF-like" evidence="22">
    <location>
        <begin position="3536"/>
        <end position="3572"/>
    </location>
</feature>
<dbReference type="Ensembl" id="ENSELUT00000091705.1">
    <property type="protein sequence ID" value="ENSELUP00000081584.1"/>
    <property type="gene ID" value="ENSELUG00000022354.3"/>
</dbReference>
<feature type="domain" description="Cadherin" evidence="23">
    <location>
        <begin position="2084"/>
        <end position="2166"/>
    </location>
</feature>
<feature type="compositionally biased region" description="Basic and acidic residues" evidence="19">
    <location>
        <begin position="4413"/>
        <end position="4425"/>
    </location>
</feature>
<dbReference type="Pfam" id="PF00008">
    <property type="entry name" value="EGF"/>
    <property type="match status" value="4"/>
</dbReference>
<dbReference type="GO" id="GO:0016342">
    <property type="term" value="C:catenin complex"/>
    <property type="evidence" value="ECO:0007669"/>
    <property type="project" value="TreeGrafter"/>
</dbReference>
<feature type="domain" description="EGF-like" evidence="22">
    <location>
        <begin position="3498"/>
        <end position="3534"/>
    </location>
</feature>
<dbReference type="Pfam" id="PF00028">
    <property type="entry name" value="Cadherin"/>
    <property type="match status" value="29"/>
</dbReference>
<dbReference type="InterPro" id="IPR039808">
    <property type="entry name" value="Cadherin"/>
</dbReference>
<feature type="domain" description="Cadherin" evidence="23">
    <location>
        <begin position="2472"/>
        <end position="2581"/>
    </location>
</feature>
<dbReference type="PRINTS" id="PR00205">
    <property type="entry name" value="CADHERIN"/>
</dbReference>
<evidence type="ECO:0000256" key="8">
    <source>
        <dbReference type="ARBA" id="ARBA00022889"/>
    </source>
</evidence>
<name>A0AAY5JY81_ESOLU</name>
<feature type="domain" description="Cadherin" evidence="23">
    <location>
        <begin position="343"/>
        <end position="453"/>
    </location>
</feature>
<evidence type="ECO:0000313" key="24">
    <source>
        <dbReference type="Ensembl" id="ENSELUP00000081584.1"/>
    </source>
</evidence>
<dbReference type="GeneTree" id="ENSGT00940000155719"/>
<evidence type="ECO:0000256" key="16">
    <source>
        <dbReference type="ARBA" id="ARBA00081404"/>
    </source>
</evidence>
<keyword evidence="6" id="KW-0677">Repeat</keyword>
<dbReference type="FunFam" id="2.60.40.60:FF:000108">
    <property type="entry name" value="FAT atypical cadherin 4"/>
    <property type="match status" value="1"/>
</dbReference>
<organism evidence="24 25">
    <name type="scientific">Esox lucius</name>
    <name type="common">Northern pike</name>
    <dbReference type="NCBI Taxonomy" id="8010"/>
    <lineage>
        <taxon>Eukaryota</taxon>
        <taxon>Metazoa</taxon>
        <taxon>Chordata</taxon>
        <taxon>Craniata</taxon>
        <taxon>Vertebrata</taxon>
        <taxon>Euteleostomi</taxon>
        <taxon>Actinopterygii</taxon>
        <taxon>Neopterygii</taxon>
        <taxon>Teleostei</taxon>
        <taxon>Protacanthopterygii</taxon>
        <taxon>Esociformes</taxon>
        <taxon>Esocidae</taxon>
        <taxon>Esox</taxon>
    </lineage>
</organism>
<dbReference type="GO" id="GO:0007157">
    <property type="term" value="P:heterophilic cell-cell adhesion via plasma membrane cell adhesion molecules"/>
    <property type="evidence" value="ECO:0007669"/>
    <property type="project" value="UniProtKB-ARBA"/>
</dbReference>